<reference evidence="1" key="1">
    <citation type="journal article" date="2021" name="Open Biol.">
        <title>Shared evolutionary footprints suggest mitochondrial oxidative damage underlies multiple complex I losses in fungi.</title>
        <authorList>
            <person name="Schikora-Tamarit M.A."/>
            <person name="Marcet-Houben M."/>
            <person name="Nosek J."/>
            <person name="Gabaldon T."/>
        </authorList>
    </citation>
    <scope>NUCLEOTIDE SEQUENCE</scope>
    <source>
        <strain evidence="1">CBS6075</strain>
    </source>
</reference>
<proteinExistence type="predicted"/>
<dbReference type="Proteomes" id="UP000769157">
    <property type="component" value="Unassembled WGS sequence"/>
</dbReference>
<reference evidence="1" key="2">
    <citation type="submission" date="2021-01" db="EMBL/GenBank/DDBJ databases">
        <authorList>
            <person name="Schikora-Tamarit M.A."/>
        </authorList>
    </citation>
    <scope>NUCLEOTIDE SEQUENCE</scope>
    <source>
        <strain evidence="1">CBS6075</strain>
    </source>
</reference>
<keyword evidence="2" id="KW-1185">Reference proteome</keyword>
<name>A0A9P8PI71_9ASCO</name>
<dbReference type="GeneID" id="70231983"/>
<dbReference type="EMBL" id="JAEUBE010000042">
    <property type="protein sequence ID" value="KAH3671829.1"/>
    <property type="molecule type" value="Genomic_DNA"/>
</dbReference>
<evidence type="ECO:0000313" key="1">
    <source>
        <dbReference type="EMBL" id="KAH3671829.1"/>
    </source>
</evidence>
<gene>
    <name evidence="1" type="ORF">OGAPHI_000015</name>
</gene>
<dbReference type="RefSeq" id="XP_046064944.1">
    <property type="nucleotide sequence ID" value="XM_046202486.1"/>
</dbReference>
<evidence type="ECO:0000313" key="2">
    <source>
        <dbReference type="Proteomes" id="UP000769157"/>
    </source>
</evidence>
<organism evidence="1 2">
    <name type="scientific">Ogataea philodendri</name>
    <dbReference type="NCBI Taxonomy" id="1378263"/>
    <lineage>
        <taxon>Eukaryota</taxon>
        <taxon>Fungi</taxon>
        <taxon>Dikarya</taxon>
        <taxon>Ascomycota</taxon>
        <taxon>Saccharomycotina</taxon>
        <taxon>Pichiomycetes</taxon>
        <taxon>Pichiales</taxon>
        <taxon>Pichiaceae</taxon>
        <taxon>Ogataea</taxon>
    </lineage>
</organism>
<dbReference type="AlphaFoldDB" id="A0A9P8PI71"/>
<accession>A0A9P8PI71</accession>
<comment type="caution">
    <text evidence="1">The sequence shown here is derived from an EMBL/GenBank/DDBJ whole genome shotgun (WGS) entry which is preliminary data.</text>
</comment>
<sequence length="231" mass="26136">MNAVLGYDQPLTTEKLSTVDILELGEVSPQLRIVRLDSNELVALACFKPSFNIKIKPNDHIHLGNAYYTISLPETNLKCYYRWNGANLRFLKMDSYSLYRWLTWTEYLSSGFGFGSFELSLTKFSLSACEPAITNVGSNSVISFSVRIGLKVDRMCKIVLVRRLNTSVSEVSPSWNSADCKINSTSSAISRDVTRVPWACLVSRWFCTLSKGHAFGFSRWSLLSWSNPTWE</sequence>
<dbReference type="OrthoDB" id="10303840at2759"/>
<protein>
    <submittedName>
        <fullName evidence="1">Uncharacterized protein</fullName>
    </submittedName>
</protein>